<dbReference type="InterPro" id="IPR022488">
    <property type="entry name" value="PPK2-related"/>
</dbReference>
<evidence type="ECO:0000256" key="1">
    <source>
        <dbReference type="ARBA" id="ARBA00009924"/>
    </source>
</evidence>
<evidence type="ECO:0000256" key="2">
    <source>
        <dbReference type="ARBA" id="ARBA00022679"/>
    </source>
</evidence>
<keyword evidence="7" id="KW-1185">Reference proteome</keyword>
<gene>
    <name evidence="6" type="primary">ppk2</name>
    <name evidence="6" type="ORF">HPE56_18670</name>
</gene>
<keyword evidence="2 4" id="KW-0808">Transferase</keyword>
<dbReference type="PIRSF" id="PIRSF028756">
    <property type="entry name" value="PPK2_prd"/>
    <property type="match status" value="1"/>
</dbReference>
<dbReference type="InterPro" id="IPR022486">
    <property type="entry name" value="PPK2_PA0141"/>
</dbReference>
<evidence type="ECO:0000256" key="4">
    <source>
        <dbReference type="RuleBase" id="RU369062"/>
    </source>
</evidence>
<dbReference type="EMBL" id="JABTCF010000015">
    <property type="protein sequence ID" value="MBD0779826.1"/>
    <property type="molecule type" value="Genomic_DNA"/>
</dbReference>
<dbReference type="InterPro" id="IPR027417">
    <property type="entry name" value="P-loop_NTPase"/>
</dbReference>
<protein>
    <recommendedName>
        <fullName evidence="4">ADP/GDP-polyphosphate phosphotransferase</fullName>
        <ecNumber evidence="4">2.7.4.-</ecNumber>
    </recommendedName>
    <alternativeName>
        <fullName evidence="4">Polyphosphate kinase PPK2</fullName>
    </alternativeName>
</protein>
<comment type="caution">
    <text evidence="6">The sequence shown here is derived from an EMBL/GenBank/DDBJ whole genome shotgun (WGS) entry which is preliminary data.</text>
</comment>
<dbReference type="GO" id="GO:0008976">
    <property type="term" value="F:polyphosphate kinase activity"/>
    <property type="evidence" value="ECO:0007669"/>
    <property type="project" value="UniProtKB-EC"/>
</dbReference>
<dbReference type="InterPro" id="IPR016898">
    <property type="entry name" value="Polyphosphate_phosphotransfera"/>
</dbReference>
<dbReference type="Proteomes" id="UP001166021">
    <property type="component" value="Unassembled WGS sequence"/>
</dbReference>
<dbReference type="Pfam" id="PF03976">
    <property type="entry name" value="PPK2"/>
    <property type="match status" value="1"/>
</dbReference>
<dbReference type="SUPFAM" id="SSF52540">
    <property type="entry name" value="P-loop containing nucleoside triphosphate hydrolases"/>
    <property type="match status" value="1"/>
</dbReference>
<dbReference type="NCBIfam" id="TIGR03707">
    <property type="entry name" value="PPK2_P_aer"/>
    <property type="match status" value="1"/>
</dbReference>
<dbReference type="PANTHER" id="PTHR34383:SF1">
    <property type="entry name" value="ADP-POLYPHOSPHATE PHOSPHOTRANSFERASE"/>
    <property type="match status" value="1"/>
</dbReference>
<accession>A0ABR7V996</accession>
<sequence>MPNKLIYSMKKIRDIELSKEDLALLNSKLGLKSLFGNKRIDLERTLAEVKYELKLREQQAELVKLQAWAIENRKKIVILFEGRDAAGKGGAIRRMAAHINPRYYRIVALNKPTEDEEGQWYFQRYVNKLPKPGKIVFFDRSWYNRAVLEPVNGFCDQEQYDRFMSQVNDFEKMIIASDTYLIKFYFSITKEEQEKRFEDIRKSDLKRWKLSPVDEKAQDLWDEYTKYKQVMLQDTDTEHAPWIIIKADKKTEARLEAIGHVLKAIPYK</sequence>
<dbReference type="PANTHER" id="PTHR34383">
    <property type="entry name" value="POLYPHOSPHATE:AMP PHOSPHOTRANSFERASE-RELATED"/>
    <property type="match status" value="1"/>
</dbReference>
<evidence type="ECO:0000259" key="5">
    <source>
        <dbReference type="Pfam" id="PF03976"/>
    </source>
</evidence>
<keyword evidence="3 4" id="KW-0418">Kinase</keyword>
<proteinExistence type="inferred from homology"/>
<comment type="function">
    <text evidence="4">Uses inorganic polyphosphate (polyP) as a donor to convert GDP to GTP or ADP to ATP.</text>
</comment>
<comment type="subunit">
    <text evidence="4">Homotetramer.</text>
</comment>
<feature type="domain" description="Polyphosphate kinase-2-related" evidence="5">
    <location>
        <begin position="48"/>
        <end position="267"/>
    </location>
</feature>
<dbReference type="Gene3D" id="3.40.50.300">
    <property type="entry name" value="P-loop containing nucleotide triphosphate hydrolases"/>
    <property type="match status" value="1"/>
</dbReference>
<name>A0ABR7V996_9FLAO</name>
<reference evidence="6" key="1">
    <citation type="submission" date="2020-05" db="EMBL/GenBank/DDBJ databases">
        <title>The draft genome sequence of Maribacter sp. ANRC-HE7.</title>
        <authorList>
            <person name="Mu L."/>
        </authorList>
    </citation>
    <scope>NUCLEOTIDE SEQUENCE</scope>
    <source>
        <strain evidence="6">ANRC-HE7</strain>
    </source>
</reference>
<evidence type="ECO:0000313" key="7">
    <source>
        <dbReference type="Proteomes" id="UP001166021"/>
    </source>
</evidence>
<evidence type="ECO:0000313" key="6">
    <source>
        <dbReference type="EMBL" id="MBD0779826.1"/>
    </source>
</evidence>
<comment type="similarity">
    <text evidence="1 4">Belongs to the polyphosphate kinase 2 (PPK2) family. Class I subfamily.</text>
</comment>
<organism evidence="6 7">
    <name type="scientific">Maribacter aquimaris</name>
    <dbReference type="NCBI Taxonomy" id="2737171"/>
    <lineage>
        <taxon>Bacteria</taxon>
        <taxon>Pseudomonadati</taxon>
        <taxon>Bacteroidota</taxon>
        <taxon>Flavobacteriia</taxon>
        <taxon>Flavobacteriales</taxon>
        <taxon>Flavobacteriaceae</taxon>
        <taxon>Maribacter</taxon>
    </lineage>
</organism>
<evidence type="ECO:0000256" key="3">
    <source>
        <dbReference type="ARBA" id="ARBA00022777"/>
    </source>
</evidence>
<dbReference type="EC" id="2.7.4.-" evidence="4"/>